<accession>A0ABW3K6W8</accession>
<comment type="caution">
    <text evidence="2">The sequence shown here is derived from an EMBL/GenBank/DDBJ whole genome shotgun (WGS) entry which is preliminary data.</text>
</comment>
<keyword evidence="3" id="KW-1185">Reference proteome</keyword>
<dbReference type="Pfam" id="PF04264">
    <property type="entry name" value="YceI"/>
    <property type="match status" value="1"/>
</dbReference>
<dbReference type="SMART" id="SM00867">
    <property type="entry name" value="YceI"/>
    <property type="match status" value="1"/>
</dbReference>
<feature type="domain" description="Lipid/polyisoprenoid-binding YceI-like" evidence="1">
    <location>
        <begin position="5"/>
        <end position="172"/>
    </location>
</feature>
<dbReference type="InterPro" id="IPR036761">
    <property type="entry name" value="TTHA0802/YceI-like_sf"/>
</dbReference>
<dbReference type="RefSeq" id="WP_377582661.1">
    <property type="nucleotide sequence ID" value="NZ_JBHTKA010000008.1"/>
</dbReference>
<dbReference type="EMBL" id="JBHTKA010000008">
    <property type="protein sequence ID" value="MFD1001987.1"/>
    <property type="molecule type" value="Genomic_DNA"/>
</dbReference>
<proteinExistence type="predicted"/>
<name>A0ABW3K6W8_9BACT</name>
<organism evidence="2 3">
    <name type="scientific">Ohtaekwangia kribbensis</name>
    <dbReference type="NCBI Taxonomy" id="688913"/>
    <lineage>
        <taxon>Bacteria</taxon>
        <taxon>Pseudomonadati</taxon>
        <taxon>Bacteroidota</taxon>
        <taxon>Cytophagia</taxon>
        <taxon>Cytophagales</taxon>
        <taxon>Fulvivirgaceae</taxon>
        <taxon>Ohtaekwangia</taxon>
    </lineage>
</organism>
<dbReference type="PANTHER" id="PTHR34406">
    <property type="entry name" value="PROTEIN YCEI"/>
    <property type="match status" value="1"/>
</dbReference>
<protein>
    <submittedName>
        <fullName evidence="2">YceI family protein</fullName>
    </submittedName>
</protein>
<sequence>METIKWTIDPAHSEIQFKVKHLVISTVTGSFTQFTGTIDAPENFDTAKIAFEADINSINTNNEQRDGHLKSADFFDAEKFPKLSFSSVNFTRDSGDYTLEGDLTIKGVSRRVKLAVEHNGITKDPWGNVKAGFELTGKISRKDFGLTWNALTETGGAVVSDEVKLIASIQLLKQ</sequence>
<dbReference type="PANTHER" id="PTHR34406:SF1">
    <property type="entry name" value="PROTEIN YCEI"/>
    <property type="match status" value="1"/>
</dbReference>
<evidence type="ECO:0000313" key="2">
    <source>
        <dbReference type="EMBL" id="MFD1001987.1"/>
    </source>
</evidence>
<reference evidence="3" key="1">
    <citation type="journal article" date="2019" name="Int. J. Syst. Evol. Microbiol.">
        <title>The Global Catalogue of Microorganisms (GCM) 10K type strain sequencing project: providing services to taxonomists for standard genome sequencing and annotation.</title>
        <authorList>
            <consortium name="The Broad Institute Genomics Platform"/>
            <consortium name="The Broad Institute Genome Sequencing Center for Infectious Disease"/>
            <person name="Wu L."/>
            <person name="Ma J."/>
        </authorList>
    </citation>
    <scope>NUCLEOTIDE SEQUENCE [LARGE SCALE GENOMIC DNA]</scope>
    <source>
        <strain evidence="3">CCUG 58938</strain>
    </source>
</reference>
<gene>
    <name evidence="2" type="ORF">ACFQ21_21860</name>
</gene>
<dbReference type="SUPFAM" id="SSF101874">
    <property type="entry name" value="YceI-like"/>
    <property type="match status" value="1"/>
</dbReference>
<dbReference type="Proteomes" id="UP001597112">
    <property type="component" value="Unassembled WGS sequence"/>
</dbReference>
<dbReference type="Gene3D" id="2.40.128.110">
    <property type="entry name" value="Lipid/polyisoprenoid-binding, YceI-like"/>
    <property type="match status" value="1"/>
</dbReference>
<evidence type="ECO:0000313" key="3">
    <source>
        <dbReference type="Proteomes" id="UP001597112"/>
    </source>
</evidence>
<evidence type="ECO:0000259" key="1">
    <source>
        <dbReference type="SMART" id="SM00867"/>
    </source>
</evidence>
<dbReference type="InterPro" id="IPR007372">
    <property type="entry name" value="Lipid/polyisoprenoid-bd_YceI"/>
</dbReference>